<evidence type="ECO:0000313" key="4">
    <source>
        <dbReference type="Proteomes" id="UP000215914"/>
    </source>
</evidence>
<feature type="chain" id="PRO_5013281697" evidence="2">
    <location>
        <begin position="44"/>
        <end position="325"/>
    </location>
</feature>
<gene>
    <name evidence="3" type="ORF">HannXRQ_Chr05g0141741</name>
</gene>
<keyword evidence="4" id="KW-1185">Reference proteome</keyword>
<name>A0A251UNG4_HELAN</name>
<dbReference type="AlphaFoldDB" id="A0A251UNG4"/>
<proteinExistence type="predicted"/>
<evidence type="ECO:0000313" key="3">
    <source>
        <dbReference type="EMBL" id="OTG24898.1"/>
    </source>
</evidence>
<reference evidence="4" key="1">
    <citation type="journal article" date="2017" name="Nature">
        <title>The sunflower genome provides insights into oil metabolism, flowering and Asterid evolution.</title>
        <authorList>
            <person name="Badouin H."/>
            <person name="Gouzy J."/>
            <person name="Grassa C.J."/>
            <person name="Murat F."/>
            <person name="Staton S.E."/>
            <person name="Cottret L."/>
            <person name="Lelandais-Briere C."/>
            <person name="Owens G.L."/>
            <person name="Carrere S."/>
            <person name="Mayjonade B."/>
            <person name="Legrand L."/>
            <person name="Gill N."/>
            <person name="Kane N.C."/>
            <person name="Bowers J.E."/>
            <person name="Hubner S."/>
            <person name="Bellec A."/>
            <person name="Berard A."/>
            <person name="Berges H."/>
            <person name="Blanchet N."/>
            <person name="Boniface M.C."/>
            <person name="Brunel D."/>
            <person name="Catrice O."/>
            <person name="Chaidir N."/>
            <person name="Claudel C."/>
            <person name="Donnadieu C."/>
            <person name="Faraut T."/>
            <person name="Fievet G."/>
            <person name="Helmstetter N."/>
            <person name="King M."/>
            <person name="Knapp S.J."/>
            <person name="Lai Z."/>
            <person name="Le Paslier M.C."/>
            <person name="Lippi Y."/>
            <person name="Lorenzon L."/>
            <person name="Mandel J.R."/>
            <person name="Marage G."/>
            <person name="Marchand G."/>
            <person name="Marquand E."/>
            <person name="Bret-Mestries E."/>
            <person name="Morien E."/>
            <person name="Nambeesan S."/>
            <person name="Nguyen T."/>
            <person name="Pegot-Espagnet P."/>
            <person name="Pouilly N."/>
            <person name="Raftis F."/>
            <person name="Sallet E."/>
            <person name="Schiex T."/>
            <person name="Thomas J."/>
            <person name="Vandecasteele C."/>
            <person name="Vares D."/>
            <person name="Vear F."/>
            <person name="Vautrin S."/>
            <person name="Crespi M."/>
            <person name="Mangin B."/>
            <person name="Burke J.M."/>
            <person name="Salse J."/>
            <person name="Munos S."/>
            <person name="Vincourt P."/>
            <person name="Rieseberg L.H."/>
            <person name="Langlade N.B."/>
        </authorList>
    </citation>
    <scope>NUCLEOTIDE SEQUENCE [LARGE SCALE GENOMIC DNA]</scope>
    <source>
        <strain evidence="4">cv. SF193</strain>
    </source>
</reference>
<feature type="signal peptide" evidence="2">
    <location>
        <begin position="1"/>
        <end position="43"/>
    </location>
</feature>
<dbReference type="InParanoid" id="A0A251UNG4"/>
<evidence type="ECO:0000256" key="2">
    <source>
        <dbReference type="SAM" id="SignalP"/>
    </source>
</evidence>
<organism evidence="3 4">
    <name type="scientific">Helianthus annuus</name>
    <name type="common">Common sunflower</name>
    <dbReference type="NCBI Taxonomy" id="4232"/>
    <lineage>
        <taxon>Eukaryota</taxon>
        <taxon>Viridiplantae</taxon>
        <taxon>Streptophyta</taxon>
        <taxon>Embryophyta</taxon>
        <taxon>Tracheophyta</taxon>
        <taxon>Spermatophyta</taxon>
        <taxon>Magnoliopsida</taxon>
        <taxon>eudicotyledons</taxon>
        <taxon>Gunneridae</taxon>
        <taxon>Pentapetalae</taxon>
        <taxon>asterids</taxon>
        <taxon>campanulids</taxon>
        <taxon>Asterales</taxon>
        <taxon>Asteraceae</taxon>
        <taxon>Asteroideae</taxon>
        <taxon>Heliantheae alliance</taxon>
        <taxon>Heliantheae</taxon>
        <taxon>Helianthus</taxon>
    </lineage>
</organism>
<evidence type="ECO:0000256" key="1">
    <source>
        <dbReference type="SAM" id="MobiDB-lite"/>
    </source>
</evidence>
<sequence>MEPYPSFTLSSQTHIHNTYSSLKPLCLLSLVVCLAATPAGCRSQVSGHTPAHPHPNPLIPTHPSSLINLLFTLSKCRPVTTITWWRRAEAVTTSSPPQAALWWVVSVDVRAGELERERERDRAKREEDTGEREREREREMEGDCRRRETRRWRSTAPIRFEPAAAFFFRFVSAVLLGDDRQGGGGAAQMAVDGSDDGEVLVQDLVFRLVNFGPQSVRVRFVTERENLREIEREPEGKRERDECPVTLLAMVTKISGELPLAAFYPFIYTLGKDACAKYPSSLWFTDSHPYNPKIIFIVESYCLNLRFEKVSISLNTEIWRLQIGF</sequence>
<protein>
    <submittedName>
        <fullName evidence="3">Uncharacterized protein</fullName>
    </submittedName>
</protein>
<dbReference type="Proteomes" id="UP000215914">
    <property type="component" value="Chromosome 5"/>
</dbReference>
<keyword evidence="2" id="KW-0732">Signal</keyword>
<dbReference type="EMBL" id="CM007894">
    <property type="protein sequence ID" value="OTG24898.1"/>
    <property type="molecule type" value="Genomic_DNA"/>
</dbReference>
<feature type="region of interest" description="Disordered" evidence="1">
    <location>
        <begin position="115"/>
        <end position="141"/>
    </location>
</feature>
<accession>A0A251UNG4</accession>